<dbReference type="Pfam" id="PF13715">
    <property type="entry name" value="CarbopepD_reg_2"/>
    <property type="match status" value="1"/>
</dbReference>
<dbReference type="EMBL" id="NOZQ01000103">
    <property type="protein sequence ID" value="OYD15774.1"/>
    <property type="molecule type" value="Genomic_DNA"/>
</dbReference>
<dbReference type="Gene3D" id="2.60.40.1120">
    <property type="entry name" value="Carboxypeptidase-like, regulatory domain"/>
    <property type="match status" value="1"/>
</dbReference>
<reference evidence="1 2" key="1">
    <citation type="submission" date="2017-07" db="EMBL/GenBank/DDBJ databases">
        <title>Recovery of genomes from metagenomes via a dereplication, aggregation, and scoring strategy.</title>
        <authorList>
            <person name="Sieber C.M."/>
            <person name="Probst A.J."/>
            <person name="Sharrar A."/>
            <person name="Thomas B.C."/>
            <person name="Hess M."/>
            <person name="Tringe S.G."/>
            <person name="Banfield J.F."/>
        </authorList>
    </citation>
    <scope>NUCLEOTIDE SEQUENCE [LARGE SCALE GENOMIC DNA]</scope>
    <source>
        <strain evidence="1">JGI_Cruoil_03_44_89</strain>
    </source>
</reference>
<sequence>MLRIFIALIGSYSLVFCSAGSITGRVVDETTQEALPQVNVVIRETTRGAATDEEGYFRIEGLDPGVYNV</sequence>
<gene>
    <name evidence="1" type="ORF">CH333_05050</name>
</gene>
<dbReference type="AlphaFoldDB" id="A0A235BU73"/>
<evidence type="ECO:0000313" key="2">
    <source>
        <dbReference type="Proteomes" id="UP000215215"/>
    </source>
</evidence>
<proteinExistence type="predicted"/>
<organism evidence="1 2">
    <name type="scientific">candidate division WOR-3 bacterium JGI_Cruoil_03_44_89</name>
    <dbReference type="NCBI Taxonomy" id="1973748"/>
    <lineage>
        <taxon>Bacteria</taxon>
        <taxon>Bacteria division WOR-3</taxon>
    </lineage>
</organism>
<name>A0A235BU73_UNCW3</name>
<dbReference type="SUPFAM" id="SSF49464">
    <property type="entry name" value="Carboxypeptidase regulatory domain-like"/>
    <property type="match status" value="1"/>
</dbReference>
<evidence type="ECO:0000313" key="1">
    <source>
        <dbReference type="EMBL" id="OYD15774.1"/>
    </source>
</evidence>
<dbReference type="Proteomes" id="UP000215215">
    <property type="component" value="Unassembled WGS sequence"/>
</dbReference>
<accession>A0A235BU73</accession>
<comment type="caution">
    <text evidence="1">The sequence shown here is derived from an EMBL/GenBank/DDBJ whole genome shotgun (WGS) entry which is preliminary data.</text>
</comment>
<protein>
    <recommendedName>
        <fullName evidence="3">TonB-dependent receptor</fullName>
    </recommendedName>
</protein>
<dbReference type="InterPro" id="IPR008969">
    <property type="entry name" value="CarboxyPept-like_regulatory"/>
</dbReference>
<evidence type="ECO:0008006" key="3">
    <source>
        <dbReference type="Google" id="ProtNLM"/>
    </source>
</evidence>